<gene>
    <name evidence="2" type="ORF">HPP92_021013</name>
</gene>
<proteinExistence type="predicted"/>
<evidence type="ECO:0000313" key="2">
    <source>
        <dbReference type="EMBL" id="KAG0462537.1"/>
    </source>
</evidence>
<sequence>MVALDSSNSNETFEVSSKERSQSSSEKKKPRKNPNPSTIDLLIRSLVNVINFLLSLVFEIICLCHVLAQGLHGELLGKSFEIDLLRPRNSLTWGLCCQKCFQKCILRLGHRHSFLWIFFMEKFFGTNLGTTT</sequence>
<organism evidence="2 3">
    <name type="scientific">Vanilla planifolia</name>
    <name type="common">Vanilla</name>
    <dbReference type="NCBI Taxonomy" id="51239"/>
    <lineage>
        <taxon>Eukaryota</taxon>
        <taxon>Viridiplantae</taxon>
        <taxon>Streptophyta</taxon>
        <taxon>Embryophyta</taxon>
        <taxon>Tracheophyta</taxon>
        <taxon>Spermatophyta</taxon>
        <taxon>Magnoliopsida</taxon>
        <taxon>Liliopsida</taxon>
        <taxon>Asparagales</taxon>
        <taxon>Orchidaceae</taxon>
        <taxon>Vanilloideae</taxon>
        <taxon>Vanilleae</taxon>
        <taxon>Vanilla</taxon>
    </lineage>
</organism>
<evidence type="ECO:0000313" key="3">
    <source>
        <dbReference type="Proteomes" id="UP000639772"/>
    </source>
</evidence>
<feature type="region of interest" description="Disordered" evidence="1">
    <location>
        <begin position="1"/>
        <end position="38"/>
    </location>
</feature>
<accession>A0A835Q753</accession>
<feature type="compositionally biased region" description="Polar residues" evidence="1">
    <location>
        <begin position="1"/>
        <end position="15"/>
    </location>
</feature>
<dbReference type="Proteomes" id="UP000639772">
    <property type="component" value="Chromosome 11"/>
</dbReference>
<name>A0A835Q753_VANPL</name>
<reference evidence="2 3" key="1">
    <citation type="journal article" date="2020" name="Nat. Food">
        <title>A phased Vanilla planifolia genome enables genetic improvement of flavour and production.</title>
        <authorList>
            <person name="Hasing T."/>
            <person name="Tang H."/>
            <person name="Brym M."/>
            <person name="Khazi F."/>
            <person name="Huang T."/>
            <person name="Chambers A.H."/>
        </authorList>
    </citation>
    <scope>NUCLEOTIDE SEQUENCE [LARGE SCALE GENOMIC DNA]</scope>
    <source>
        <tissue evidence="2">Leaf</tissue>
    </source>
</reference>
<dbReference type="AlphaFoldDB" id="A0A835Q753"/>
<feature type="compositionally biased region" description="Basic and acidic residues" evidence="1">
    <location>
        <begin position="16"/>
        <end position="27"/>
    </location>
</feature>
<dbReference type="EMBL" id="JADCNM010000011">
    <property type="protein sequence ID" value="KAG0462537.1"/>
    <property type="molecule type" value="Genomic_DNA"/>
</dbReference>
<protein>
    <submittedName>
        <fullName evidence="2">Uncharacterized protein</fullName>
    </submittedName>
</protein>
<comment type="caution">
    <text evidence="2">The sequence shown here is derived from an EMBL/GenBank/DDBJ whole genome shotgun (WGS) entry which is preliminary data.</text>
</comment>
<evidence type="ECO:0000256" key="1">
    <source>
        <dbReference type="SAM" id="MobiDB-lite"/>
    </source>
</evidence>